<proteinExistence type="predicted"/>
<gene>
    <name evidence="2" type="ORF">BLLFYP82_01096</name>
</gene>
<name>A0A6N2SRJ6_BIFLN</name>
<evidence type="ECO:0000256" key="1">
    <source>
        <dbReference type="SAM" id="MobiDB-lite"/>
    </source>
</evidence>
<protein>
    <submittedName>
        <fullName evidence="2">Uncharacterized protein</fullName>
    </submittedName>
</protein>
<reference evidence="2" key="1">
    <citation type="submission" date="2019-11" db="EMBL/GenBank/DDBJ databases">
        <authorList>
            <person name="Feng L."/>
        </authorList>
    </citation>
    <scope>NUCLEOTIDE SEQUENCE</scope>
    <source>
        <strain evidence="2">BlongumLFYP82</strain>
    </source>
</reference>
<evidence type="ECO:0000313" key="2">
    <source>
        <dbReference type="EMBL" id="VYS95208.1"/>
    </source>
</evidence>
<accession>A0A6N2SRJ6</accession>
<feature type="compositionally biased region" description="Low complexity" evidence="1">
    <location>
        <begin position="172"/>
        <end position="183"/>
    </location>
</feature>
<organism evidence="2">
    <name type="scientific">Bifidobacterium longum</name>
    <dbReference type="NCBI Taxonomy" id="216816"/>
    <lineage>
        <taxon>Bacteria</taxon>
        <taxon>Bacillati</taxon>
        <taxon>Actinomycetota</taxon>
        <taxon>Actinomycetes</taxon>
        <taxon>Bifidobacteriales</taxon>
        <taxon>Bifidobacteriaceae</taxon>
        <taxon>Bifidobacterium</taxon>
    </lineage>
</organism>
<dbReference type="EMBL" id="CACRSV010000020">
    <property type="protein sequence ID" value="VYS95208.1"/>
    <property type="molecule type" value="Genomic_DNA"/>
</dbReference>
<feature type="region of interest" description="Disordered" evidence="1">
    <location>
        <begin position="1"/>
        <end position="183"/>
    </location>
</feature>
<feature type="compositionally biased region" description="Basic and acidic residues" evidence="1">
    <location>
        <begin position="133"/>
        <end position="142"/>
    </location>
</feature>
<sequence>MARSAESGRLTPAEDRRSRGPPPASWRMPRESYDSGCSSSSAPTGCSEYPTAVCGNTPCRCPRPPDKAGTSRAPCHVPPRVDLERIEDDEHDAPHVDGDDRQNLGGRRIEPGFGRTGIIRAGRSVGRPPGATHDADYRPHDGRHQRHGQAQQQCRGQRRGPESTDPPEPTRPRTTGATQHPDD</sequence>
<feature type="compositionally biased region" description="Polar residues" evidence="1">
    <location>
        <begin position="35"/>
        <end position="44"/>
    </location>
</feature>
<feature type="compositionally biased region" description="Basic and acidic residues" evidence="1">
    <location>
        <begin position="92"/>
        <end position="110"/>
    </location>
</feature>
<dbReference type="AlphaFoldDB" id="A0A6N2SRJ6"/>